<dbReference type="GO" id="GO:0046872">
    <property type="term" value="F:metal ion binding"/>
    <property type="evidence" value="ECO:0007669"/>
    <property type="project" value="UniProtKB-KW"/>
</dbReference>
<dbReference type="AlphaFoldDB" id="A0A0D2AUB1"/>
<evidence type="ECO:0000256" key="3">
    <source>
        <dbReference type="ARBA" id="ARBA00022670"/>
    </source>
</evidence>
<evidence type="ECO:0000256" key="6">
    <source>
        <dbReference type="ARBA" id="ARBA00022801"/>
    </source>
</evidence>
<dbReference type="GO" id="GO:0016020">
    <property type="term" value="C:membrane"/>
    <property type="evidence" value="ECO:0007669"/>
    <property type="project" value="TreeGrafter"/>
</dbReference>
<dbReference type="GO" id="GO:0006508">
    <property type="term" value="P:proteolysis"/>
    <property type="evidence" value="ECO:0007669"/>
    <property type="project" value="UniProtKB-KW"/>
</dbReference>
<dbReference type="SUPFAM" id="SSF102712">
    <property type="entry name" value="JAB1/MPN domain"/>
    <property type="match status" value="1"/>
</dbReference>
<feature type="compositionally biased region" description="Polar residues" evidence="9">
    <location>
        <begin position="140"/>
        <end position="156"/>
    </location>
</feature>
<evidence type="ECO:0000256" key="7">
    <source>
        <dbReference type="ARBA" id="ARBA00022833"/>
    </source>
</evidence>
<dbReference type="InterPro" id="IPR044098">
    <property type="entry name" value="STAMBP/STALP-like_MPN"/>
</dbReference>
<dbReference type="SUPFAM" id="SSF140856">
    <property type="entry name" value="USP8 N-terminal domain-like"/>
    <property type="match status" value="1"/>
</dbReference>
<keyword evidence="7" id="KW-0862">Zinc</keyword>
<keyword evidence="4" id="KW-0479">Metal-binding</keyword>
<dbReference type="Gene3D" id="1.20.58.80">
    <property type="entry name" value="Phosphotransferase system, lactose/cellobiose-type IIA subunit"/>
    <property type="match status" value="1"/>
</dbReference>
<dbReference type="FunFam" id="3.40.140.10:FF:000033">
    <property type="entry name" value="AMSH-like protease sst2"/>
    <property type="match status" value="1"/>
</dbReference>
<dbReference type="GO" id="GO:0005768">
    <property type="term" value="C:endosome"/>
    <property type="evidence" value="ECO:0007669"/>
    <property type="project" value="TreeGrafter"/>
</dbReference>
<dbReference type="STRING" id="253628.A0A0D2AUB1"/>
<dbReference type="HOGENOM" id="CLU_023304_4_0_1"/>
<feature type="domain" description="MPN" evidence="10">
    <location>
        <begin position="366"/>
        <end position="493"/>
    </location>
</feature>
<reference evidence="11 12" key="1">
    <citation type="submission" date="2015-01" db="EMBL/GenBank/DDBJ databases">
        <title>The Genome Sequence of Ochroconis gallopava CBS43764.</title>
        <authorList>
            <consortium name="The Broad Institute Genomics Platform"/>
            <person name="Cuomo C."/>
            <person name="de Hoog S."/>
            <person name="Gorbushina A."/>
            <person name="Stielow B."/>
            <person name="Teixiera M."/>
            <person name="Abouelleil A."/>
            <person name="Chapman S.B."/>
            <person name="Priest M."/>
            <person name="Young S.K."/>
            <person name="Wortman J."/>
            <person name="Nusbaum C."/>
            <person name="Birren B."/>
        </authorList>
    </citation>
    <scope>NUCLEOTIDE SEQUENCE [LARGE SCALE GENOMIC DNA]</scope>
    <source>
        <strain evidence="11 12">CBS 43764</strain>
    </source>
</reference>
<dbReference type="GO" id="GO:0061578">
    <property type="term" value="F:K63-linked deubiquitinase activity"/>
    <property type="evidence" value="ECO:0007669"/>
    <property type="project" value="InterPro"/>
</dbReference>
<keyword evidence="8" id="KW-0482">Metalloprotease</keyword>
<evidence type="ECO:0000256" key="1">
    <source>
        <dbReference type="ARBA" id="ARBA00001947"/>
    </source>
</evidence>
<dbReference type="EMBL" id="KN847547">
    <property type="protein sequence ID" value="KIW02739.1"/>
    <property type="molecule type" value="Genomic_DNA"/>
</dbReference>
<dbReference type="GO" id="GO:0140492">
    <property type="term" value="F:metal-dependent deubiquitinase activity"/>
    <property type="evidence" value="ECO:0007669"/>
    <property type="project" value="InterPro"/>
</dbReference>
<keyword evidence="3" id="KW-0645">Protease</keyword>
<protein>
    <recommendedName>
        <fullName evidence="10">MPN domain-containing protein</fullName>
    </recommendedName>
</protein>
<sequence length="542" mass="61041">MAFAGAASHGFGKEPLNVAGIVKEAGNFEYDPGIPLRHWFRAANAIQKQAQSYERDGHEQDAYLFYMRHALLATEKLPKHPDYKLPEATAARKKIQSDLMHGLKSMELLKPKINDRYERYLDAAARKRADRENWQRENTRNAAQASIFTDTGSPPISDSEIGRKQRRLELHPGNDENRALALSLANMELRRRRDGRQSSQMEEEPKSPMIELADDFDGDNLSQHIFATAKRREQSYQAPISHDGDDFRDDGLHPKYKYPTIPIKKAYDPELESFPFHTPIQQSSAPPRPPKEHLAEPAPRPPPKEQILPKFSAHLSSLPIPSKIMYDSNLSPLEIRESTSTPGLNTKDYSFVATAKTESGKPLRTVFINPGLRTEFLKIANFNTQRNLETCGILCGTLISNAFFISKLVIPEQESTSDTCDTVNESALFDYVDENDLMTLGWIHTHPTQTCFMSSRDLHTHGGYQVQMAESIAIVCAPKHEPNYGVFRLTDPPGLKTILTCTQSGLFHPHPDGQIYTDAMKPGHVQELSGLSFEVVDLRPKN</sequence>
<dbReference type="InterPro" id="IPR037518">
    <property type="entry name" value="MPN"/>
</dbReference>
<keyword evidence="5" id="KW-0833">Ubl conjugation pathway</keyword>
<dbReference type="OrthoDB" id="3640at2759"/>
<feature type="compositionally biased region" description="Basic and acidic residues" evidence="9">
    <location>
        <begin position="130"/>
        <end position="139"/>
    </location>
</feature>
<dbReference type="GeneID" id="27313784"/>
<dbReference type="CDD" id="cd08066">
    <property type="entry name" value="MPN_AMSH_like"/>
    <property type="match status" value="1"/>
</dbReference>
<keyword evidence="12" id="KW-1185">Reference proteome</keyword>
<dbReference type="RefSeq" id="XP_016212608.1">
    <property type="nucleotide sequence ID" value="XM_016359359.1"/>
</dbReference>
<evidence type="ECO:0000313" key="11">
    <source>
        <dbReference type="EMBL" id="KIW02739.1"/>
    </source>
</evidence>
<dbReference type="Gene3D" id="3.40.140.10">
    <property type="entry name" value="Cytidine Deaminase, domain 2"/>
    <property type="match status" value="1"/>
</dbReference>
<feature type="region of interest" description="Disordered" evidence="9">
    <location>
        <begin position="276"/>
        <end position="307"/>
    </location>
</feature>
<dbReference type="InterPro" id="IPR015063">
    <property type="entry name" value="USP8_dimer"/>
</dbReference>
<dbReference type="SMART" id="SM00232">
    <property type="entry name" value="JAB_MPN"/>
    <property type="match status" value="1"/>
</dbReference>
<name>A0A0D2AUB1_9PEZI</name>
<evidence type="ECO:0000256" key="9">
    <source>
        <dbReference type="SAM" id="MobiDB-lite"/>
    </source>
</evidence>
<feature type="compositionally biased region" description="Basic and acidic residues" evidence="9">
    <location>
        <begin position="242"/>
        <end position="253"/>
    </location>
</feature>
<evidence type="ECO:0000259" key="10">
    <source>
        <dbReference type="PROSITE" id="PS50249"/>
    </source>
</evidence>
<dbReference type="VEuPathDB" id="FungiDB:PV09_05811"/>
<keyword evidence="6" id="KW-0378">Hydrolase</keyword>
<comment type="cofactor">
    <cofactor evidence="1">
        <name>Zn(2+)</name>
        <dbReference type="ChEBI" id="CHEBI:29105"/>
    </cofactor>
</comment>
<evidence type="ECO:0000313" key="12">
    <source>
        <dbReference type="Proteomes" id="UP000053259"/>
    </source>
</evidence>
<dbReference type="PANTHER" id="PTHR12947:SF13">
    <property type="entry name" value="FI19924P1"/>
    <property type="match status" value="1"/>
</dbReference>
<evidence type="ECO:0000256" key="2">
    <source>
        <dbReference type="ARBA" id="ARBA00010981"/>
    </source>
</evidence>
<dbReference type="InterPro" id="IPR000555">
    <property type="entry name" value="JAMM/MPN+_dom"/>
</dbReference>
<dbReference type="Proteomes" id="UP000053259">
    <property type="component" value="Unassembled WGS sequence"/>
</dbReference>
<feature type="region of interest" description="Disordered" evidence="9">
    <location>
        <begin position="189"/>
        <end position="208"/>
    </location>
</feature>
<dbReference type="PANTHER" id="PTHR12947">
    <property type="entry name" value="AMSH-LIKE PROTEASE"/>
    <property type="match status" value="1"/>
</dbReference>
<dbReference type="Pfam" id="PF01398">
    <property type="entry name" value="JAB"/>
    <property type="match status" value="1"/>
</dbReference>
<organism evidence="11 12">
    <name type="scientific">Verruconis gallopava</name>
    <dbReference type="NCBI Taxonomy" id="253628"/>
    <lineage>
        <taxon>Eukaryota</taxon>
        <taxon>Fungi</taxon>
        <taxon>Dikarya</taxon>
        <taxon>Ascomycota</taxon>
        <taxon>Pezizomycotina</taxon>
        <taxon>Dothideomycetes</taxon>
        <taxon>Pleosporomycetidae</taxon>
        <taxon>Venturiales</taxon>
        <taxon>Sympoventuriaceae</taxon>
        <taxon>Verruconis</taxon>
    </lineage>
</organism>
<dbReference type="PROSITE" id="PS50249">
    <property type="entry name" value="MPN"/>
    <property type="match status" value="1"/>
</dbReference>
<gene>
    <name evidence="11" type="ORF">PV09_05811</name>
</gene>
<evidence type="ECO:0000256" key="8">
    <source>
        <dbReference type="ARBA" id="ARBA00023049"/>
    </source>
</evidence>
<feature type="region of interest" description="Disordered" evidence="9">
    <location>
        <begin position="130"/>
        <end position="160"/>
    </location>
</feature>
<evidence type="ECO:0000256" key="5">
    <source>
        <dbReference type="ARBA" id="ARBA00022786"/>
    </source>
</evidence>
<evidence type="ECO:0000256" key="4">
    <source>
        <dbReference type="ARBA" id="ARBA00022723"/>
    </source>
</evidence>
<dbReference type="Pfam" id="PF08969">
    <property type="entry name" value="USP8_dimer"/>
    <property type="match status" value="1"/>
</dbReference>
<dbReference type="GO" id="GO:0070536">
    <property type="term" value="P:protein K63-linked deubiquitination"/>
    <property type="evidence" value="ECO:0007669"/>
    <property type="project" value="InterPro"/>
</dbReference>
<proteinExistence type="inferred from homology"/>
<dbReference type="MEROPS" id="M67.A06"/>
<feature type="region of interest" description="Disordered" evidence="9">
    <location>
        <begin position="231"/>
        <end position="253"/>
    </location>
</feature>
<comment type="similarity">
    <text evidence="2">Belongs to the peptidase M67C family.</text>
</comment>
<accession>A0A0D2AUB1</accession>
<dbReference type="InParanoid" id="A0A0D2AUB1"/>